<evidence type="ECO:0000256" key="3">
    <source>
        <dbReference type="PROSITE-ProRule" id="PRU10141"/>
    </source>
</evidence>
<comment type="similarity">
    <text evidence="4">Belongs to the protein kinase superfamily.</text>
</comment>
<dbReference type="Gene3D" id="1.10.510.10">
    <property type="entry name" value="Transferase(Phosphotransferase) domain 1"/>
    <property type="match status" value="1"/>
</dbReference>
<feature type="binding site" evidence="3">
    <location>
        <position position="330"/>
    </location>
    <ligand>
        <name>ATP</name>
        <dbReference type="ChEBI" id="CHEBI:30616"/>
    </ligand>
</feature>
<dbReference type="Proteomes" id="UP000735302">
    <property type="component" value="Unassembled WGS sequence"/>
</dbReference>
<dbReference type="InterPro" id="IPR011029">
    <property type="entry name" value="DEATH-like_dom_sf"/>
</dbReference>
<dbReference type="InterPro" id="IPR011009">
    <property type="entry name" value="Kinase-like_dom_sf"/>
</dbReference>
<evidence type="ECO:0000256" key="1">
    <source>
        <dbReference type="ARBA" id="ARBA00022741"/>
    </source>
</evidence>
<dbReference type="GO" id="GO:0004674">
    <property type="term" value="F:protein serine/threonine kinase activity"/>
    <property type="evidence" value="ECO:0007669"/>
    <property type="project" value="UniProtKB-KW"/>
</dbReference>
<dbReference type="PANTHER" id="PTHR47989">
    <property type="entry name" value="OS01G0750732 PROTEIN"/>
    <property type="match status" value="1"/>
</dbReference>
<keyword evidence="4" id="KW-0418">Kinase</keyword>
<evidence type="ECO:0000256" key="4">
    <source>
        <dbReference type="RuleBase" id="RU000304"/>
    </source>
</evidence>
<dbReference type="SMART" id="SM00220">
    <property type="entry name" value="S_TKc"/>
    <property type="match status" value="1"/>
</dbReference>
<gene>
    <name evidence="6" type="ORF">PoB_000066800</name>
</gene>
<dbReference type="SUPFAM" id="SSF56112">
    <property type="entry name" value="Protein kinase-like (PK-like)"/>
    <property type="match status" value="1"/>
</dbReference>
<keyword evidence="4" id="KW-0723">Serine/threonine-protein kinase</keyword>
<dbReference type="GO" id="GO:0005524">
    <property type="term" value="F:ATP binding"/>
    <property type="evidence" value="ECO:0007669"/>
    <property type="project" value="UniProtKB-UniRule"/>
</dbReference>
<name>A0AAV3XUY4_9GAST</name>
<organism evidence="6 7">
    <name type="scientific">Plakobranchus ocellatus</name>
    <dbReference type="NCBI Taxonomy" id="259542"/>
    <lineage>
        <taxon>Eukaryota</taxon>
        <taxon>Metazoa</taxon>
        <taxon>Spiralia</taxon>
        <taxon>Lophotrochozoa</taxon>
        <taxon>Mollusca</taxon>
        <taxon>Gastropoda</taxon>
        <taxon>Heterobranchia</taxon>
        <taxon>Euthyneura</taxon>
        <taxon>Panpulmonata</taxon>
        <taxon>Sacoglossa</taxon>
        <taxon>Placobranchoidea</taxon>
        <taxon>Plakobranchidae</taxon>
        <taxon>Plakobranchus</taxon>
    </lineage>
</organism>
<dbReference type="Pfam" id="PF00069">
    <property type="entry name" value="Pkinase"/>
    <property type="match status" value="1"/>
</dbReference>
<sequence>MSNNMKSDVNEDTFLRKLAPSHEQKLSSILDTQDSWEVVVARIPTNPDLLFNPHEEWKPRYNTSHVFTFKSMGGSPTRNLLTNWGTKNIRLKHLIQVLRLTKLHHAADFIERDVLHKTLACQAFSGVIGACGEKSLDNFSTDESSNNKGLHELYPQNGELHQESSTIHGATLQQDFNNQINSATPVESLGSFRIKDLGHMMPQNFLEGIQRDSKVDCELESRCDAIVASTVQADRSWASVGRENNRNGNSYCSASEQSKANRNTTDLLSHGEILQDCIKDLKEMRYVTLQKITNDFDVREAFEGGRLIGEGGFGHVFLGVFDNQVRVAVKCLKDNTEDTLAQFIAEIKTLSSLRHKNLVHLMAYSHDGCRRCLVYEYMMNGSLEDRLACKNNTLPLSAAIRMDIIKGTARGIEFLHQNRLIHRDIKSANILLDKDWTPK</sequence>
<keyword evidence="2 3" id="KW-0067">ATP-binding</keyword>
<dbReference type="Gene3D" id="1.10.533.10">
    <property type="entry name" value="Death Domain, Fas"/>
    <property type="match status" value="1"/>
</dbReference>
<dbReference type="EMBL" id="BLXT01000055">
    <property type="protein sequence ID" value="GFN74162.1"/>
    <property type="molecule type" value="Genomic_DNA"/>
</dbReference>
<evidence type="ECO:0000256" key="2">
    <source>
        <dbReference type="ARBA" id="ARBA00022840"/>
    </source>
</evidence>
<dbReference type="SUPFAM" id="SSF47986">
    <property type="entry name" value="DEATH domain"/>
    <property type="match status" value="1"/>
</dbReference>
<evidence type="ECO:0000313" key="6">
    <source>
        <dbReference type="EMBL" id="GFN74162.1"/>
    </source>
</evidence>
<protein>
    <submittedName>
        <fullName evidence="6">Pentapeptide repeat-containing protein</fullName>
    </submittedName>
</protein>
<evidence type="ECO:0000259" key="5">
    <source>
        <dbReference type="PROSITE" id="PS50011"/>
    </source>
</evidence>
<feature type="non-terminal residue" evidence="6">
    <location>
        <position position="439"/>
    </location>
</feature>
<reference evidence="6 7" key="1">
    <citation type="journal article" date="2021" name="Elife">
        <title>Chloroplast acquisition without the gene transfer in kleptoplastic sea slugs, Plakobranchus ocellatus.</title>
        <authorList>
            <person name="Maeda T."/>
            <person name="Takahashi S."/>
            <person name="Yoshida T."/>
            <person name="Shimamura S."/>
            <person name="Takaki Y."/>
            <person name="Nagai Y."/>
            <person name="Toyoda A."/>
            <person name="Suzuki Y."/>
            <person name="Arimoto A."/>
            <person name="Ishii H."/>
            <person name="Satoh N."/>
            <person name="Nishiyama T."/>
            <person name="Hasebe M."/>
            <person name="Maruyama T."/>
            <person name="Minagawa J."/>
            <person name="Obokata J."/>
            <person name="Shigenobu S."/>
        </authorList>
    </citation>
    <scope>NUCLEOTIDE SEQUENCE [LARGE SCALE GENOMIC DNA]</scope>
</reference>
<accession>A0AAV3XUY4</accession>
<keyword evidence="1 3" id="KW-0547">Nucleotide-binding</keyword>
<keyword evidence="4" id="KW-0808">Transferase</keyword>
<dbReference type="InterPro" id="IPR017441">
    <property type="entry name" value="Protein_kinase_ATP_BS"/>
</dbReference>
<dbReference type="InterPro" id="IPR000719">
    <property type="entry name" value="Prot_kinase_dom"/>
</dbReference>
<dbReference type="AlphaFoldDB" id="A0AAV3XUY4"/>
<evidence type="ECO:0000313" key="7">
    <source>
        <dbReference type="Proteomes" id="UP000735302"/>
    </source>
</evidence>
<dbReference type="PANTHER" id="PTHR47989:SF62">
    <property type="entry name" value="OS05G0423500 PROTEIN"/>
    <property type="match status" value="1"/>
</dbReference>
<dbReference type="PROSITE" id="PS50011">
    <property type="entry name" value="PROTEIN_KINASE_DOM"/>
    <property type="match status" value="1"/>
</dbReference>
<feature type="domain" description="Protein kinase" evidence="5">
    <location>
        <begin position="302"/>
        <end position="439"/>
    </location>
</feature>
<proteinExistence type="inferred from homology"/>
<comment type="caution">
    <text evidence="6">The sequence shown here is derived from an EMBL/GenBank/DDBJ whole genome shotgun (WGS) entry which is preliminary data.</text>
</comment>
<dbReference type="PROSITE" id="PS00107">
    <property type="entry name" value="PROTEIN_KINASE_ATP"/>
    <property type="match status" value="1"/>
</dbReference>
<dbReference type="PROSITE" id="PS00108">
    <property type="entry name" value="PROTEIN_KINASE_ST"/>
    <property type="match status" value="1"/>
</dbReference>
<dbReference type="InterPro" id="IPR008271">
    <property type="entry name" value="Ser/Thr_kinase_AS"/>
</dbReference>
<dbReference type="Gene3D" id="3.30.200.20">
    <property type="entry name" value="Phosphorylase Kinase, domain 1"/>
    <property type="match status" value="1"/>
</dbReference>
<keyword evidence="7" id="KW-1185">Reference proteome</keyword>